<proteinExistence type="predicted"/>
<gene>
    <name evidence="2" type="ORF">L211DRAFT_452855</name>
</gene>
<dbReference type="InParanoid" id="A0A3N4LHD4"/>
<dbReference type="EMBL" id="ML121563">
    <property type="protein sequence ID" value="RPB21118.1"/>
    <property type="molecule type" value="Genomic_DNA"/>
</dbReference>
<accession>A0A3N4LHD4</accession>
<evidence type="ECO:0000313" key="3">
    <source>
        <dbReference type="Proteomes" id="UP000267821"/>
    </source>
</evidence>
<keyword evidence="1" id="KW-0812">Transmembrane</keyword>
<sequence>MRRWIKEDHKSAKIVGGGLCAVTIDVVFVSVEGLAFGSLVAGFADAFSPGCPFSFLCLASRRLARRSLLCGSAVLANRPGGVRVISVEFVVGAGVSVTSICVVLDLA</sequence>
<evidence type="ECO:0000313" key="2">
    <source>
        <dbReference type="EMBL" id="RPB21118.1"/>
    </source>
</evidence>
<keyword evidence="1" id="KW-1133">Transmembrane helix</keyword>
<name>A0A3N4LHD4_9PEZI</name>
<feature type="transmembrane region" description="Helical" evidence="1">
    <location>
        <begin position="12"/>
        <end position="31"/>
    </location>
</feature>
<organism evidence="2 3">
    <name type="scientific">Terfezia boudieri ATCC MYA-4762</name>
    <dbReference type="NCBI Taxonomy" id="1051890"/>
    <lineage>
        <taxon>Eukaryota</taxon>
        <taxon>Fungi</taxon>
        <taxon>Dikarya</taxon>
        <taxon>Ascomycota</taxon>
        <taxon>Pezizomycotina</taxon>
        <taxon>Pezizomycetes</taxon>
        <taxon>Pezizales</taxon>
        <taxon>Pezizaceae</taxon>
        <taxon>Terfezia</taxon>
    </lineage>
</organism>
<evidence type="ECO:0000256" key="1">
    <source>
        <dbReference type="SAM" id="Phobius"/>
    </source>
</evidence>
<feature type="transmembrane region" description="Helical" evidence="1">
    <location>
        <begin position="37"/>
        <end position="59"/>
    </location>
</feature>
<keyword evidence="1" id="KW-0472">Membrane</keyword>
<dbReference type="Proteomes" id="UP000267821">
    <property type="component" value="Unassembled WGS sequence"/>
</dbReference>
<reference evidence="2 3" key="1">
    <citation type="journal article" date="2018" name="Nat. Ecol. Evol.">
        <title>Pezizomycetes genomes reveal the molecular basis of ectomycorrhizal truffle lifestyle.</title>
        <authorList>
            <person name="Murat C."/>
            <person name="Payen T."/>
            <person name="Noel B."/>
            <person name="Kuo A."/>
            <person name="Morin E."/>
            <person name="Chen J."/>
            <person name="Kohler A."/>
            <person name="Krizsan K."/>
            <person name="Balestrini R."/>
            <person name="Da Silva C."/>
            <person name="Montanini B."/>
            <person name="Hainaut M."/>
            <person name="Levati E."/>
            <person name="Barry K.W."/>
            <person name="Belfiori B."/>
            <person name="Cichocki N."/>
            <person name="Clum A."/>
            <person name="Dockter R.B."/>
            <person name="Fauchery L."/>
            <person name="Guy J."/>
            <person name="Iotti M."/>
            <person name="Le Tacon F."/>
            <person name="Lindquist E.A."/>
            <person name="Lipzen A."/>
            <person name="Malagnac F."/>
            <person name="Mello A."/>
            <person name="Molinier V."/>
            <person name="Miyauchi S."/>
            <person name="Poulain J."/>
            <person name="Riccioni C."/>
            <person name="Rubini A."/>
            <person name="Sitrit Y."/>
            <person name="Splivallo R."/>
            <person name="Traeger S."/>
            <person name="Wang M."/>
            <person name="Zifcakova L."/>
            <person name="Wipf D."/>
            <person name="Zambonelli A."/>
            <person name="Paolocci F."/>
            <person name="Nowrousian M."/>
            <person name="Ottonello S."/>
            <person name="Baldrian P."/>
            <person name="Spatafora J.W."/>
            <person name="Henrissat B."/>
            <person name="Nagy L.G."/>
            <person name="Aury J.M."/>
            <person name="Wincker P."/>
            <person name="Grigoriev I.V."/>
            <person name="Bonfante P."/>
            <person name="Martin F.M."/>
        </authorList>
    </citation>
    <scope>NUCLEOTIDE SEQUENCE [LARGE SCALE GENOMIC DNA]</scope>
    <source>
        <strain evidence="2 3">ATCC MYA-4762</strain>
    </source>
</reference>
<protein>
    <submittedName>
        <fullName evidence="2">Uncharacterized protein</fullName>
    </submittedName>
</protein>
<dbReference type="AlphaFoldDB" id="A0A3N4LHD4"/>
<keyword evidence="3" id="KW-1185">Reference proteome</keyword>